<keyword evidence="9" id="KW-0968">Cytoplasmic vesicle</keyword>
<dbReference type="PANTHER" id="PTHR11200:SF300">
    <property type="entry name" value="TYPE II INOSITOL 1,4,5-TRISPHOSPHATE 5-PHOSPHATASE"/>
    <property type="match status" value="1"/>
</dbReference>
<evidence type="ECO:0000256" key="5">
    <source>
        <dbReference type="ARBA" id="ARBA00022753"/>
    </source>
</evidence>
<dbReference type="PROSITE" id="PS50238">
    <property type="entry name" value="RHOGAP"/>
    <property type="match status" value="1"/>
</dbReference>
<dbReference type="InterPro" id="IPR046985">
    <property type="entry name" value="IP5"/>
</dbReference>
<evidence type="ECO:0000259" key="11">
    <source>
        <dbReference type="PROSITE" id="PS50238"/>
    </source>
</evidence>
<dbReference type="InterPro" id="IPR000198">
    <property type="entry name" value="RhoGAP_dom"/>
</dbReference>
<dbReference type="GO" id="GO:0030670">
    <property type="term" value="C:phagocytic vesicle membrane"/>
    <property type="evidence" value="ECO:0007669"/>
    <property type="project" value="UniProtKB-SubCell"/>
</dbReference>
<sequence>MPAEPSVPPLSPPFLPGGAGRVRAVPRRASPVLRIPPRRTRPAAVRAGPGRSPRCSPLFPAAPGAITERRRGRPRGGAALIALRQRRARSGRDRLRAPAMDQSVAIQESLAAGATCRIAVQALLPSGDSVESRLLGLVECRGHHAIYVYTHRRMAITAEDVWLERVIPITDEFAVEEVVLDSDLHVIGSDVTVQIGSADDRLTVQLPFGSHTRTFLQELSRCSAGTSSLRVGSLRVQLRRLSVCPSLVWRSGPGLSLLERPWVSIPGREHPGSDARCSGPEAAAAPRARGRAGAAAAAGGGSGRAGAGAGAGPGPGHRAAAMSAGGRPRREVVGSEGVKQNGKKAAGSQSCSHDSTDRSSPRQNKAKPEVRTEQVRASRVMASNKASILSEPKFGLRDTIVKSQLLQMQDSYTHIQNYRVFVGTYNVNGQSPTESLQPWLRCDAEPPDIYCVGFQELDLTKEAFFFNDTPKEEEWFKAVTDSLHPDAKYAKVKLVRLVGIMLLLYVKAELALNISEVEVETVGTGIMGRMGNKGGVAIRFKFHNTSVCIVNSHLAAHTEEYERRNQDFKDICSRMQFCQSDPNLPPLTIGKHDVILWLGDLNYRLEELDVAKVKQLVEEKAFPELCQYDQLKRQMKANAAFEGFTEGEISFQPTYKYDAGCDDWDTSEKCRVPAWCDRILWKGQNIAQLSYRSHMALKLSDHKPVSSVFDIGVKVVNEELYRKAFEEIVRSLDKLENANIPSVTLSRREIHFKDVKYMKLQVERFTIRNGQVPCQFEFISKPDENTYCKEWLTANPCKGFLLSDAEITVELEVFVNKSTATRLNSGEEKLEDILVLHLVRGKDYFLSVTGNYLPSCFGSPIHTLCYMREPIQDMSAESIRRLTLMPVDMSDDPVEDERPMDIPKELWMMVDHLNRNASQQEDLFQQPGLRSEFEQIRDCLDTGMYDTFLGSNHSVAEALLLFLESLPEPVICCRFYSSCLESASNYSQSCQIIADLPVFHRNVFEYLMAFLRELLKNSGKNHLDVNILASVFGGLLLRPPPSHPTPDIAEKRKAQQFIQQFLIREEDLP</sequence>
<evidence type="ECO:0000256" key="1">
    <source>
        <dbReference type="ARBA" id="ARBA00004146"/>
    </source>
</evidence>
<dbReference type="Pfam" id="PF22669">
    <property type="entry name" value="Exo_endo_phos2"/>
    <property type="match status" value="1"/>
</dbReference>
<feature type="compositionally biased region" description="Gly residues" evidence="10">
    <location>
        <begin position="298"/>
        <end position="315"/>
    </location>
</feature>
<dbReference type="FunFam" id="1.10.555.10:FF:000012">
    <property type="entry name" value="Putative inositol polyphosphate 5-phosphatase OCRL-1"/>
    <property type="match status" value="1"/>
</dbReference>
<reference evidence="12" key="2">
    <citation type="submission" date="2025-09" db="UniProtKB">
        <authorList>
            <consortium name="Ensembl"/>
        </authorList>
    </citation>
    <scope>IDENTIFICATION</scope>
</reference>
<dbReference type="Ensembl" id="ENSJHYT00000007578.1">
    <property type="protein sequence ID" value="ENSJHYP00000006206.1"/>
    <property type="gene ID" value="ENSJHYG00000005018.1"/>
</dbReference>
<dbReference type="Gene3D" id="3.60.10.10">
    <property type="entry name" value="Endonuclease/exonuclease/phosphatase"/>
    <property type="match status" value="1"/>
</dbReference>
<dbReference type="InterPro" id="IPR037793">
    <property type="entry name" value="OCRL1/INPP5B_INPP5c"/>
</dbReference>
<dbReference type="Pfam" id="PF16776">
    <property type="entry name" value="INPP5B_PH"/>
    <property type="match status" value="1"/>
</dbReference>
<dbReference type="CDD" id="cd09093">
    <property type="entry name" value="INPP5c_INPP5B"/>
    <property type="match status" value="1"/>
</dbReference>
<evidence type="ECO:0000256" key="4">
    <source>
        <dbReference type="ARBA" id="ARBA00013044"/>
    </source>
</evidence>
<protein>
    <recommendedName>
        <fullName evidence="4">phosphoinositide 5-phosphatase</fullName>
        <ecNumber evidence="4">3.1.3.36</ecNumber>
    </recommendedName>
</protein>
<dbReference type="InterPro" id="IPR047078">
    <property type="entry name" value="RhoGAP_OCRL1"/>
</dbReference>
<dbReference type="CDD" id="cd04380">
    <property type="entry name" value="RhoGAP_OCRL1"/>
    <property type="match status" value="1"/>
</dbReference>
<dbReference type="FunFam" id="3.60.10.10:FF:000004">
    <property type="entry name" value="Type II inositol 1,4,5-trisphosphate 5-phosphatase"/>
    <property type="match status" value="1"/>
</dbReference>
<dbReference type="Pfam" id="PF21310">
    <property type="entry name" value="OCRL-like_ASH"/>
    <property type="match status" value="1"/>
</dbReference>
<feature type="domain" description="Rho-GAP" evidence="11">
    <location>
        <begin position="887"/>
        <end position="1069"/>
    </location>
</feature>
<evidence type="ECO:0000256" key="6">
    <source>
        <dbReference type="ARBA" id="ARBA00022801"/>
    </source>
</evidence>
<name>A0A8C5ILU6_JUNHY</name>
<proteinExistence type="inferred from homology"/>
<evidence type="ECO:0000313" key="12">
    <source>
        <dbReference type="Ensembl" id="ENSJHYP00000006206.1"/>
    </source>
</evidence>
<dbReference type="InterPro" id="IPR036691">
    <property type="entry name" value="Endo/exonu/phosph_ase_sf"/>
</dbReference>
<dbReference type="GO" id="GO:0046856">
    <property type="term" value="P:phosphatidylinositol dephosphorylation"/>
    <property type="evidence" value="ECO:0007669"/>
    <property type="project" value="InterPro"/>
</dbReference>
<dbReference type="InterPro" id="IPR013783">
    <property type="entry name" value="Ig-like_fold"/>
</dbReference>
<dbReference type="GO" id="GO:0005829">
    <property type="term" value="C:cytosol"/>
    <property type="evidence" value="ECO:0007669"/>
    <property type="project" value="TreeGrafter"/>
</dbReference>
<dbReference type="InterPro" id="IPR031896">
    <property type="entry name" value="INPP5B_PH_dom"/>
</dbReference>
<evidence type="ECO:0000256" key="10">
    <source>
        <dbReference type="SAM" id="MobiDB-lite"/>
    </source>
</evidence>
<comment type="subcellular location">
    <subcellularLocation>
        <location evidence="2">Cytoplasmic vesicle</location>
        <location evidence="2">Phagosome membrane</location>
    </subcellularLocation>
    <subcellularLocation>
        <location evidence="1">Early endosome membrane</location>
    </subcellularLocation>
</comment>
<dbReference type="SUPFAM" id="SSF56219">
    <property type="entry name" value="DNase I-like"/>
    <property type="match status" value="1"/>
</dbReference>
<feature type="region of interest" description="Disordered" evidence="10">
    <location>
        <begin position="1"/>
        <end position="56"/>
    </location>
</feature>
<dbReference type="Gene3D" id="2.60.40.10">
    <property type="entry name" value="Immunoglobulins"/>
    <property type="match status" value="1"/>
</dbReference>
<feature type="compositionally biased region" description="Basic and acidic residues" evidence="10">
    <location>
        <begin position="354"/>
        <end position="376"/>
    </location>
</feature>
<keyword evidence="8" id="KW-0472">Membrane</keyword>
<evidence type="ECO:0000256" key="2">
    <source>
        <dbReference type="ARBA" id="ARBA00004580"/>
    </source>
</evidence>
<keyword evidence="6" id="KW-0378">Hydrolase</keyword>
<dbReference type="OMA" id="MRVGAMS"/>
<dbReference type="GO" id="GO:0031901">
    <property type="term" value="C:early endosome membrane"/>
    <property type="evidence" value="ECO:0007669"/>
    <property type="project" value="UniProtKB-SubCell"/>
</dbReference>
<feature type="region of interest" description="Disordered" evidence="10">
    <location>
        <begin position="269"/>
        <end position="379"/>
    </location>
</feature>
<evidence type="ECO:0000256" key="3">
    <source>
        <dbReference type="ARBA" id="ARBA00005910"/>
    </source>
</evidence>
<dbReference type="InterPro" id="IPR008936">
    <property type="entry name" value="Rho_GTPase_activation_prot"/>
</dbReference>
<dbReference type="GO" id="GO:0052658">
    <property type="term" value="F:inositol-1,4,5-trisphosphate 5-phosphatase activity"/>
    <property type="evidence" value="ECO:0007669"/>
    <property type="project" value="TreeGrafter"/>
</dbReference>
<dbReference type="EC" id="3.1.3.36" evidence="4"/>
<dbReference type="AlphaFoldDB" id="A0A8C5ILU6"/>
<evidence type="ECO:0000256" key="8">
    <source>
        <dbReference type="ARBA" id="ARBA00023136"/>
    </source>
</evidence>
<dbReference type="GO" id="GO:0007165">
    <property type="term" value="P:signal transduction"/>
    <property type="evidence" value="ECO:0007669"/>
    <property type="project" value="InterPro"/>
</dbReference>
<dbReference type="InterPro" id="IPR000300">
    <property type="entry name" value="IPPc"/>
</dbReference>
<feature type="compositionally biased region" description="Low complexity" evidence="10">
    <location>
        <begin position="21"/>
        <end position="32"/>
    </location>
</feature>
<reference evidence="12" key="1">
    <citation type="submission" date="2025-08" db="UniProtKB">
        <authorList>
            <consortium name="Ensembl"/>
        </authorList>
    </citation>
    <scope>IDENTIFICATION</scope>
</reference>
<dbReference type="PANTHER" id="PTHR11200">
    <property type="entry name" value="INOSITOL 5-PHOSPHATASE"/>
    <property type="match status" value="1"/>
</dbReference>
<dbReference type="Proteomes" id="UP000694408">
    <property type="component" value="Unplaced"/>
</dbReference>
<evidence type="ECO:0000256" key="7">
    <source>
        <dbReference type="ARBA" id="ARBA00023098"/>
    </source>
</evidence>
<dbReference type="SMART" id="SM00128">
    <property type="entry name" value="IPPc"/>
    <property type="match status" value="1"/>
</dbReference>
<feature type="compositionally biased region" description="Low complexity" evidence="10">
    <location>
        <begin position="42"/>
        <end position="54"/>
    </location>
</feature>
<dbReference type="Gene3D" id="2.30.29.110">
    <property type="match status" value="1"/>
</dbReference>
<comment type="similarity">
    <text evidence="3">Belongs to the inositol 1,4,5-trisphosphate 5-phosphatase type II family.</text>
</comment>
<dbReference type="InterPro" id="IPR048869">
    <property type="entry name" value="OCRL-1_2_ASH"/>
</dbReference>
<keyword evidence="13" id="KW-1185">Reference proteome</keyword>
<organism evidence="12 13">
    <name type="scientific">Junco hyemalis</name>
    <name type="common">Dark-eyed junco</name>
    <dbReference type="NCBI Taxonomy" id="40217"/>
    <lineage>
        <taxon>Eukaryota</taxon>
        <taxon>Metazoa</taxon>
        <taxon>Chordata</taxon>
        <taxon>Craniata</taxon>
        <taxon>Vertebrata</taxon>
        <taxon>Euteleostomi</taxon>
        <taxon>Archelosauria</taxon>
        <taxon>Archosauria</taxon>
        <taxon>Dinosauria</taxon>
        <taxon>Saurischia</taxon>
        <taxon>Theropoda</taxon>
        <taxon>Coelurosauria</taxon>
        <taxon>Aves</taxon>
        <taxon>Neognathae</taxon>
        <taxon>Neoaves</taxon>
        <taxon>Telluraves</taxon>
        <taxon>Australaves</taxon>
        <taxon>Passeriformes</taxon>
        <taxon>Passerellidae</taxon>
        <taxon>Junco</taxon>
    </lineage>
</organism>
<dbReference type="GO" id="GO:0004439">
    <property type="term" value="F:phosphatidylinositol-4,5-bisphosphate 5-phosphatase activity"/>
    <property type="evidence" value="ECO:0007669"/>
    <property type="project" value="UniProtKB-EC"/>
</dbReference>
<evidence type="ECO:0000256" key="9">
    <source>
        <dbReference type="ARBA" id="ARBA00023329"/>
    </source>
</evidence>
<keyword evidence="7" id="KW-0443">Lipid metabolism</keyword>
<feature type="compositionally biased region" description="Pro residues" evidence="10">
    <location>
        <begin position="1"/>
        <end position="15"/>
    </location>
</feature>
<keyword evidence="5" id="KW-0967">Endosome</keyword>
<dbReference type="SMART" id="SM00324">
    <property type="entry name" value="RhoGAP"/>
    <property type="match status" value="1"/>
</dbReference>
<dbReference type="Pfam" id="PF00620">
    <property type="entry name" value="RhoGAP"/>
    <property type="match status" value="1"/>
</dbReference>
<accession>A0A8C5ILU6</accession>
<evidence type="ECO:0000313" key="13">
    <source>
        <dbReference type="Proteomes" id="UP000694408"/>
    </source>
</evidence>
<dbReference type="Gene3D" id="1.10.555.10">
    <property type="entry name" value="Rho GTPase activation protein"/>
    <property type="match status" value="1"/>
</dbReference>
<dbReference type="FunFam" id="2.60.40.10:FF:000132">
    <property type="entry name" value="Inositol polyphosphate 5-phosphatase OCRL-1 isoform b"/>
    <property type="match status" value="1"/>
</dbReference>
<feature type="compositionally biased region" description="Low complexity" evidence="10">
    <location>
        <begin position="279"/>
        <end position="297"/>
    </location>
</feature>
<dbReference type="SUPFAM" id="SSF48350">
    <property type="entry name" value="GTPase activation domain, GAP"/>
    <property type="match status" value="1"/>
</dbReference>